<dbReference type="AlphaFoldDB" id="A0A6A1Z8T1"/>
<evidence type="ECO:0000313" key="2">
    <source>
        <dbReference type="Proteomes" id="UP000430323"/>
    </source>
</evidence>
<comment type="caution">
    <text evidence="1">The sequence shown here is derived from an EMBL/GenBank/DDBJ whole genome shotgun (WGS) entry which is preliminary data.</text>
</comment>
<dbReference type="Proteomes" id="UP000430323">
    <property type="component" value="Unassembled WGS sequence"/>
</dbReference>
<gene>
    <name evidence="1" type="ORF">F8251_00930</name>
</gene>
<name>A0A6A1Z8T1_9LACO</name>
<organism evidence="1 2">
    <name type="scientific">Lactobacillus crispatus</name>
    <dbReference type="NCBI Taxonomy" id="47770"/>
    <lineage>
        <taxon>Bacteria</taxon>
        <taxon>Bacillati</taxon>
        <taxon>Bacillota</taxon>
        <taxon>Bacilli</taxon>
        <taxon>Lactobacillales</taxon>
        <taxon>Lactobacillaceae</taxon>
        <taxon>Lactobacillus</taxon>
    </lineage>
</organism>
<reference evidence="1 2" key="1">
    <citation type="submission" date="2019-09" db="EMBL/GenBank/DDBJ databases">
        <title>Investigation of probiotic properties of different lactic acid bacteria.</title>
        <authorList>
            <person name="Jaomanjaka F."/>
            <person name="Blanc P."/>
        </authorList>
    </citation>
    <scope>NUCLEOTIDE SEQUENCE [LARGE SCALE GENOMIC DNA]</scope>
    <source>
        <strain evidence="1 2">BIO6272</strain>
    </source>
</reference>
<evidence type="ECO:0000313" key="1">
    <source>
        <dbReference type="EMBL" id="KAB1978292.1"/>
    </source>
</evidence>
<dbReference type="EMBL" id="WBOB01000002">
    <property type="protein sequence ID" value="KAB1978292.1"/>
    <property type="molecule type" value="Genomic_DNA"/>
</dbReference>
<accession>A0A6A1Z8T1</accession>
<sequence length="94" mass="10878">MDKFSVTDLSVGTRGTLKEFKTSYQPEFLSKYGYKRYTNIIPLNGLKVVCETVNVKYSSIQGELVVHDNDVLTYLGHKFWAVTKNREHEDESNR</sequence>
<proteinExistence type="predicted"/>
<protein>
    <submittedName>
        <fullName evidence="1">Uncharacterized protein</fullName>
    </submittedName>
</protein>
<dbReference type="RefSeq" id="WP_151495054.1">
    <property type="nucleotide sequence ID" value="NZ_JBBOJP010000049.1"/>
</dbReference>